<dbReference type="Pfam" id="PF05540">
    <property type="entry name" value="Serpulina_VSP"/>
    <property type="match status" value="1"/>
</dbReference>
<dbReference type="InterPro" id="IPR008838">
    <property type="entry name" value="Variable_surface_protein_TREHY"/>
</dbReference>
<sequence length="345" mass="38723">MKTLLKTILCFAVSSASVFGMYGFSNDWMDFLTDSSHLRARTDQLGFVLGNRGVKGTFGFKADTLSFGNIMSYIDNGKLSLDATISLGLAYTSEIISVGLGYNYTYIDSSLDVHTPVLMINAMNDSLRICVPFQIADAKDNSDYSAFSTTSEIRYYTGLDSVNAVRLYINYGKNSYNVNSASSFGLELRFYFLPTTINNVWINPFIKVLYSSALDAKGKDIINENTDTLVNIQSYDRISYTSNNANEIYESNPYIVRITPALSLYANSDFVSLYFEPSIGYKIIYDGKKVGNLNHTLTWGAYSEVRVYPVSDLEWYFEMGINSSNNPIPVNFRSATGINWYFTQL</sequence>
<evidence type="ECO:0000313" key="2">
    <source>
        <dbReference type="Proteomes" id="UP000264880"/>
    </source>
</evidence>
<evidence type="ECO:0008006" key="3">
    <source>
        <dbReference type="Google" id="ProtNLM"/>
    </source>
</evidence>
<dbReference type="RefSeq" id="WP_008732184.1">
    <property type="nucleotide sequence ID" value="NZ_CP019914.1"/>
</dbReference>
<evidence type="ECO:0000313" key="1">
    <source>
        <dbReference type="EMBL" id="ASJ20473.1"/>
    </source>
</evidence>
<dbReference type="KEGG" id="bhp:BHAMNSH16_01900"/>
<reference evidence="1 2" key="1">
    <citation type="submission" date="2017-02" db="EMBL/GenBank/DDBJ databases">
        <title>Complete genome sequence of Brachyspira hampsonii genomovar I strain NSH-16 (ATCC BAA-2463).</title>
        <authorList>
            <person name="Mirajkar N.S."/>
            <person name="Gebhart C.J."/>
        </authorList>
    </citation>
    <scope>NUCLEOTIDE SEQUENCE [LARGE SCALE GENOMIC DNA]</scope>
    <source>
        <strain evidence="1 2">NSH-16</strain>
    </source>
</reference>
<protein>
    <recommendedName>
        <fullName evidence="3">Cell surface protein</fullName>
    </recommendedName>
</protein>
<gene>
    <name evidence="1" type="ORF">BHAMNSH16_01900</name>
</gene>
<keyword evidence="2" id="KW-1185">Reference proteome</keyword>
<dbReference type="AlphaFoldDB" id="A0AAC9XJQ5"/>
<accession>A0AAC9XJQ5</accession>
<organism evidence="1 2">
    <name type="scientific">Brachyspira hampsonii</name>
    <dbReference type="NCBI Taxonomy" id="1287055"/>
    <lineage>
        <taxon>Bacteria</taxon>
        <taxon>Pseudomonadati</taxon>
        <taxon>Spirochaetota</taxon>
        <taxon>Spirochaetia</taxon>
        <taxon>Brachyspirales</taxon>
        <taxon>Brachyspiraceae</taxon>
        <taxon>Brachyspira</taxon>
    </lineage>
</organism>
<proteinExistence type="predicted"/>
<dbReference type="Proteomes" id="UP000264880">
    <property type="component" value="Chromosome"/>
</dbReference>
<name>A0AAC9XJQ5_9SPIR</name>
<dbReference type="EMBL" id="CP019914">
    <property type="protein sequence ID" value="ASJ20473.1"/>
    <property type="molecule type" value="Genomic_DNA"/>
</dbReference>